<evidence type="ECO:0000313" key="11">
    <source>
        <dbReference type="EMBL" id="KAH3799212.1"/>
    </source>
</evidence>
<feature type="transmembrane region" description="Helical" evidence="9">
    <location>
        <begin position="140"/>
        <end position="160"/>
    </location>
</feature>
<feature type="transmembrane region" description="Helical" evidence="9">
    <location>
        <begin position="27"/>
        <end position="47"/>
    </location>
</feature>
<protein>
    <recommendedName>
        <fullName evidence="10">G-protein coupled receptors family 1 profile domain-containing protein</fullName>
    </recommendedName>
</protein>
<dbReference type="Proteomes" id="UP000828390">
    <property type="component" value="Unassembled WGS sequence"/>
</dbReference>
<keyword evidence="5 9" id="KW-0472">Membrane</keyword>
<reference evidence="11" key="2">
    <citation type="submission" date="2020-11" db="EMBL/GenBank/DDBJ databases">
        <authorList>
            <person name="McCartney M.A."/>
            <person name="Auch B."/>
            <person name="Kono T."/>
            <person name="Mallez S."/>
            <person name="Becker A."/>
            <person name="Gohl D.M."/>
            <person name="Silverstein K.A.T."/>
            <person name="Koren S."/>
            <person name="Bechman K.B."/>
            <person name="Herman A."/>
            <person name="Abrahante J.E."/>
            <person name="Garbe J."/>
        </authorList>
    </citation>
    <scope>NUCLEOTIDE SEQUENCE</scope>
    <source>
        <strain evidence="11">Duluth1</strain>
        <tissue evidence="11">Whole animal</tissue>
    </source>
</reference>
<evidence type="ECO:0000256" key="3">
    <source>
        <dbReference type="ARBA" id="ARBA00022989"/>
    </source>
</evidence>
<keyword evidence="4 8" id="KW-0297">G-protein coupled receptor</keyword>
<evidence type="ECO:0000256" key="8">
    <source>
        <dbReference type="RuleBase" id="RU000688"/>
    </source>
</evidence>
<dbReference type="AlphaFoldDB" id="A0A9D4FJ00"/>
<feature type="transmembrane region" description="Helical" evidence="9">
    <location>
        <begin position="59"/>
        <end position="81"/>
    </location>
</feature>
<feature type="transmembrane region" description="Helical" evidence="9">
    <location>
        <begin position="354"/>
        <end position="373"/>
    </location>
</feature>
<feature type="transmembrane region" description="Helical" evidence="9">
    <location>
        <begin position="310"/>
        <end position="334"/>
    </location>
</feature>
<gene>
    <name evidence="11" type="ORF">DPMN_152818</name>
</gene>
<evidence type="ECO:0000256" key="7">
    <source>
        <dbReference type="ARBA" id="ARBA00023224"/>
    </source>
</evidence>
<dbReference type="PROSITE" id="PS50262">
    <property type="entry name" value="G_PROTEIN_RECEP_F1_2"/>
    <property type="match status" value="1"/>
</dbReference>
<comment type="similarity">
    <text evidence="8">Belongs to the G-protein coupled receptor 1 family.</text>
</comment>
<dbReference type="GO" id="GO:0004930">
    <property type="term" value="F:G protein-coupled receptor activity"/>
    <property type="evidence" value="ECO:0007669"/>
    <property type="project" value="UniProtKB-KW"/>
</dbReference>
<keyword evidence="12" id="KW-1185">Reference proteome</keyword>
<organism evidence="11 12">
    <name type="scientific">Dreissena polymorpha</name>
    <name type="common">Zebra mussel</name>
    <name type="synonym">Mytilus polymorpha</name>
    <dbReference type="NCBI Taxonomy" id="45954"/>
    <lineage>
        <taxon>Eukaryota</taxon>
        <taxon>Metazoa</taxon>
        <taxon>Spiralia</taxon>
        <taxon>Lophotrochozoa</taxon>
        <taxon>Mollusca</taxon>
        <taxon>Bivalvia</taxon>
        <taxon>Autobranchia</taxon>
        <taxon>Heteroconchia</taxon>
        <taxon>Euheterodonta</taxon>
        <taxon>Imparidentia</taxon>
        <taxon>Neoheterodontei</taxon>
        <taxon>Myida</taxon>
        <taxon>Dreissenoidea</taxon>
        <taxon>Dreissenidae</taxon>
        <taxon>Dreissena</taxon>
    </lineage>
</organism>
<dbReference type="Gene3D" id="1.20.1070.10">
    <property type="entry name" value="Rhodopsin 7-helix transmembrane proteins"/>
    <property type="match status" value="1"/>
</dbReference>
<dbReference type="GO" id="GO:0016020">
    <property type="term" value="C:membrane"/>
    <property type="evidence" value="ECO:0007669"/>
    <property type="project" value="UniProtKB-SubCell"/>
</dbReference>
<feature type="transmembrane region" description="Helical" evidence="9">
    <location>
        <begin position="101"/>
        <end position="119"/>
    </location>
</feature>
<reference evidence="11" key="1">
    <citation type="journal article" date="2019" name="bioRxiv">
        <title>The Genome of the Zebra Mussel, Dreissena polymorpha: A Resource for Invasive Species Research.</title>
        <authorList>
            <person name="McCartney M.A."/>
            <person name="Auch B."/>
            <person name="Kono T."/>
            <person name="Mallez S."/>
            <person name="Zhang Y."/>
            <person name="Obille A."/>
            <person name="Becker A."/>
            <person name="Abrahante J.E."/>
            <person name="Garbe J."/>
            <person name="Badalamenti J.P."/>
            <person name="Herman A."/>
            <person name="Mangelson H."/>
            <person name="Liachko I."/>
            <person name="Sullivan S."/>
            <person name="Sone E.D."/>
            <person name="Koren S."/>
            <person name="Silverstein K.A.T."/>
            <person name="Beckman K.B."/>
            <person name="Gohl D.M."/>
        </authorList>
    </citation>
    <scope>NUCLEOTIDE SEQUENCE</scope>
    <source>
        <strain evidence="11">Duluth1</strain>
        <tissue evidence="11">Whole animal</tissue>
    </source>
</reference>
<dbReference type="PANTHER" id="PTHR24238">
    <property type="entry name" value="G-PROTEIN COUPLED RECEPTOR"/>
    <property type="match status" value="1"/>
</dbReference>
<keyword evidence="3 9" id="KW-1133">Transmembrane helix</keyword>
<dbReference type="InterPro" id="IPR000276">
    <property type="entry name" value="GPCR_Rhodpsn"/>
</dbReference>
<feature type="transmembrane region" description="Helical" evidence="9">
    <location>
        <begin position="197"/>
        <end position="217"/>
    </location>
</feature>
<dbReference type="OrthoDB" id="5969463at2759"/>
<name>A0A9D4FJ00_DREPO</name>
<evidence type="ECO:0000256" key="2">
    <source>
        <dbReference type="ARBA" id="ARBA00022692"/>
    </source>
</evidence>
<evidence type="ECO:0000256" key="4">
    <source>
        <dbReference type="ARBA" id="ARBA00023040"/>
    </source>
</evidence>
<feature type="domain" description="G-protein coupled receptors family 1 profile" evidence="10">
    <location>
        <begin position="41"/>
        <end position="370"/>
    </location>
</feature>
<accession>A0A9D4FJ00</accession>
<evidence type="ECO:0000313" key="12">
    <source>
        <dbReference type="Proteomes" id="UP000828390"/>
    </source>
</evidence>
<comment type="caution">
    <text evidence="11">The sequence shown here is derived from an EMBL/GenBank/DDBJ whole genome shotgun (WGS) entry which is preliminary data.</text>
</comment>
<proteinExistence type="inferred from homology"/>
<evidence type="ECO:0000259" key="10">
    <source>
        <dbReference type="PROSITE" id="PS50262"/>
    </source>
</evidence>
<keyword evidence="7 8" id="KW-0807">Transducer</keyword>
<dbReference type="Pfam" id="PF00001">
    <property type="entry name" value="7tm_1"/>
    <property type="match status" value="1"/>
</dbReference>
<dbReference type="PROSITE" id="PS00237">
    <property type="entry name" value="G_PROTEIN_RECEP_F1_1"/>
    <property type="match status" value="1"/>
</dbReference>
<evidence type="ECO:0000256" key="9">
    <source>
        <dbReference type="SAM" id="Phobius"/>
    </source>
</evidence>
<dbReference type="EMBL" id="JAIWYP010000007">
    <property type="protein sequence ID" value="KAH3799212.1"/>
    <property type="molecule type" value="Genomic_DNA"/>
</dbReference>
<dbReference type="SUPFAM" id="SSF81321">
    <property type="entry name" value="Family A G protein-coupled receptor-like"/>
    <property type="match status" value="1"/>
</dbReference>
<dbReference type="InterPro" id="IPR017452">
    <property type="entry name" value="GPCR_Rhodpsn_7TM"/>
</dbReference>
<keyword evidence="2 8" id="KW-0812">Transmembrane</keyword>
<dbReference type="CDD" id="cd00637">
    <property type="entry name" value="7tm_classA_rhodopsin-like"/>
    <property type="match status" value="1"/>
</dbReference>
<evidence type="ECO:0000256" key="5">
    <source>
        <dbReference type="ARBA" id="ARBA00023136"/>
    </source>
</evidence>
<keyword evidence="6 8" id="KW-0675">Receptor</keyword>
<evidence type="ECO:0000256" key="1">
    <source>
        <dbReference type="ARBA" id="ARBA00004141"/>
    </source>
</evidence>
<dbReference type="PANTHER" id="PTHR24238:SF47">
    <property type="entry name" value="ECDYSTEROIDS_DOPAMINE RECEPTOR-RELATED"/>
    <property type="match status" value="1"/>
</dbReference>
<comment type="subcellular location">
    <subcellularLocation>
        <location evidence="1">Membrane</location>
        <topology evidence="1">Multi-pass membrane protein</topology>
    </subcellularLocation>
</comment>
<evidence type="ECO:0000256" key="6">
    <source>
        <dbReference type="ARBA" id="ARBA00023170"/>
    </source>
</evidence>
<sequence length="407" mass="46146">MTTEANISDSDLLEKLNSEVASLMTPVVVYLSVLMFFGLLGNILVCYYYGQQTRRSSHAVFICTVALFDLVSCAVSMPIEIVDMRFYYTFTNGHLCKFLRFVNHVAAIGSAFTLLAISVDRFRRICRPLKKQLDLLKCKLLCALSFLLGLIYSWPALVFYKSVEVDLNAQNGRIVKGYDCTTTDESNYRAYIWGFNFVYLITFIFGTGTLVVMYSLVGRSIYQHKRKLIQTRPMSRIRRSKHVHADLDSTKIDEESSGIDIDEQGRASCARKANAMQLRAKCIDAEQKKAVDINGDHHKKDKLNNKSIKYTMIMLVVASIFVISFLPYLILVIVDEFNDLRDSLRGSSLVGYEIGVRSYFLNSAINPMVYGFLNPKFRQFYSSKLARLTIYSFTSEALSSSTAITNA</sequence>
<dbReference type="PRINTS" id="PR00237">
    <property type="entry name" value="GPCRRHODOPSN"/>
</dbReference>